<evidence type="ECO:0000256" key="1">
    <source>
        <dbReference type="SAM" id="MobiDB-lite"/>
    </source>
</evidence>
<comment type="caution">
    <text evidence="2">The sequence shown here is derived from an EMBL/GenBank/DDBJ whole genome shotgun (WGS) entry which is preliminary data.</text>
</comment>
<reference evidence="2" key="1">
    <citation type="journal article" date="2020" name="Phytopathology">
        <title>Genome Sequence Resources of Colletotrichum truncatum, C. plurivorum, C. musicola, and C. sojae: Four Species Pathogenic to Soybean (Glycine max).</title>
        <authorList>
            <person name="Rogerio F."/>
            <person name="Boufleur T.R."/>
            <person name="Ciampi-Guillardi M."/>
            <person name="Sukno S.A."/>
            <person name="Thon M.R."/>
            <person name="Massola Junior N.S."/>
            <person name="Baroncelli R."/>
        </authorList>
    </citation>
    <scope>NUCLEOTIDE SEQUENCE</scope>
    <source>
        <strain evidence="2">LFN0074</strain>
    </source>
</reference>
<feature type="region of interest" description="Disordered" evidence="1">
    <location>
        <begin position="153"/>
        <end position="190"/>
    </location>
</feature>
<dbReference type="EMBL" id="WIGM01000523">
    <property type="protein sequence ID" value="KAF6822926.1"/>
    <property type="molecule type" value="Genomic_DNA"/>
</dbReference>
<gene>
    <name evidence="2" type="ORF">CMUS01_10898</name>
</gene>
<keyword evidence="3" id="KW-1185">Reference proteome</keyword>
<feature type="region of interest" description="Disordered" evidence="1">
    <location>
        <begin position="736"/>
        <end position="762"/>
    </location>
</feature>
<accession>A0A8H6K266</accession>
<name>A0A8H6K266_9PEZI</name>
<sequence length="841" mass="91675">MRIEGTRDVTQRPWRSMHAMAMVQRGNHPAGTQGASLPCVTVAAVMVGGMEGGTGDGGRDEAGDFEGWRGGGIDLAWGPGKQALGVLDRATGRHLLPSAAPDVRWQWWPSSCTCRTAPHCSFHRERQSTRDDGKERPPTNAVSFPLRKIQISASSSSTQDPATPRITPVHHPKLAKTAPSTESNHGTPRDSIQRLWLQRPQLHMSAWLSSFAGPVLKQSAIATSLSLSVRAYCFAVVVVQLLLWPLPPGPWHHHLVFGSPRTDSNRHHLASFSRTNDTGASCALSYGLQASSSSDGVPGSSSRPSTSVACPPRHQNLLIIIPHSHVSRLTNLRKPKNPTNVDGGNRQAAWVWRAKMIIAAGGPSTKSCPRASHEHQAPGRAFPIALDRRTPTSAQAALRVLTSKAVIPLQRALKSSRPHPSISSPHPLADLQPFLGRPRSHVARIPPDFQDGGALMDAARCCRLRVGVRAALILLLRLANRTLLLPHFLLVNESECRVHEPRQQTSPDGPSNPHFVPNAEAQTKTSLFFSACSTSPSYFFFLSSSSDPGLDGHRVGAAARSLALVFSARKSLGRDPSTSQEAVLVAGVRFEGVGCSRPRRLLVCRRDNDVNPGREIRWTKTAHRSAQIPVPTFRPPPFLAIDNPQSITLAVPPFTDMMSVETICVLQFHRDKQNKVPYLDWTQWADQPNLQSEPRGRRGTVLSPLIDGHGPFVIPEITVQSPADCQPVIKSRSNRDFGVSPLGARDGNHIDTLSDDSHGGGRRSARLRSAYSMLSSGPTPPSFSHLLPAKPRDCAVVHTCNHISAFRDRLPGTRSGCRLAHRDDVKRARDLRCSLTFTQHI</sequence>
<dbReference type="AlphaFoldDB" id="A0A8H6K266"/>
<proteinExistence type="predicted"/>
<feature type="compositionally biased region" description="Basic and acidic residues" evidence="1">
    <location>
        <begin position="123"/>
        <end position="137"/>
    </location>
</feature>
<protein>
    <submittedName>
        <fullName evidence="2">Uncharacterized protein</fullName>
    </submittedName>
</protein>
<organism evidence="2 3">
    <name type="scientific">Colletotrichum musicola</name>
    <dbReference type="NCBI Taxonomy" id="2175873"/>
    <lineage>
        <taxon>Eukaryota</taxon>
        <taxon>Fungi</taxon>
        <taxon>Dikarya</taxon>
        <taxon>Ascomycota</taxon>
        <taxon>Pezizomycotina</taxon>
        <taxon>Sordariomycetes</taxon>
        <taxon>Hypocreomycetidae</taxon>
        <taxon>Glomerellales</taxon>
        <taxon>Glomerellaceae</taxon>
        <taxon>Colletotrichum</taxon>
        <taxon>Colletotrichum orchidearum species complex</taxon>
    </lineage>
</organism>
<feature type="region of interest" description="Disordered" evidence="1">
    <location>
        <begin position="123"/>
        <end position="142"/>
    </location>
</feature>
<evidence type="ECO:0000313" key="3">
    <source>
        <dbReference type="Proteomes" id="UP000639643"/>
    </source>
</evidence>
<dbReference type="Proteomes" id="UP000639643">
    <property type="component" value="Unassembled WGS sequence"/>
</dbReference>
<evidence type="ECO:0000313" key="2">
    <source>
        <dbReference type="EMBL" id="KAF6822926.1"/>
    </source>
</evidence>